<dbReference type="AlphaFoldDB" id="A0A540LGL6"/>
<accession>A0A540LGL6</accession>
<dbReference type="EMBL" id="VIEB01000597">
    <property type="protein sequence ID" value="TQD85442.1"/>
    <property type="molecule type" value="Genomic_DNA"/>
</dbReference>
<evidence type="ECO:0000259" key="1">
    <source>
        <dbReference type="Pfam" id="PF13966"/>
    </source>
</evidence>
<reference evidence="2 3" key="1">
    <citation type="journal article" date="2019" name="G3 (Bethesda)">
        <title>Sequencing of a Wild Apple (Malus baccata) Genome Unravels the Differences Between Cultivated and Wild Apple Species Regarding Disease Resistance and Cold Tolerance.</title>
        <authorList>
            <person name="Chen X."/>
        </authorList>
    </citation>
    <scope>NUCLEOTIDE SEQUENCE [LARGE SCALE GENOMIC DNA]</scope>
    <source>
        <strain evidence="3">cv. Shandingzi</strain>
        <tissue evidence="2">Leaves</tissue>
    </source>
</reference>
<name>A0A540LGL6_MALBA</name>
<dbReference type="Proteomes" id="UP000315295">
    <property type="component" value="Unassembled WGS sequence"/>
</dbReference>
<dbReference type="InterPro" id="IPR026960">
    <property type="entry name" value="RVT-Znf"/>
</dbReference>
<gene>
    <name evidence="2" type="ORF">C1H46_029019</name>
</gene>
<keyword evidence="3" id="KW-1185">Reference proteome</keyword>
<evidence type="ECO:0000313" key="2">
    <source>
        <dbReference type="EMBL" id="TQD85442.1"/>
    </source>
</evidence>
<dbReference type="Pfam" id="PF13966">
    <property type="entry name" value="zf-RVT"/>
    <property type="match status" value="1"/>
</dbReference>
<feature type="domain" description="Reverse transcriptase zinc-binding" evidence="1">
    <location>
        <begin position="54"/>
        <end position="127"/>
    </location>
</feature>
<proteinExistence type="predicted"/>
<comment type="caution">
    <text evidence="2">The sequence shown here is derived from an EMBL/GenBank/DDBJ whole genome shotgun (WGS) entry which is preliminary data.</text>
</comment>
<evidence type="ECO:0000313" key="3">
    <source>
        <dbReference type="Proteomes" id="UP000315295"/>
    </source>
</evidence>
<sequence>MILGLPVSVAGCKDKIIWHYSTNGACSVRTGYGVAMEMQANGELGRKGTGGCSRRDEGDHCWRDIWDLAVPNKLKLFEWRCCNNSLAVRVNLIRHRMQVDSLCVMCAEVDETEHHLFFECAFGRVLWYCCSLQLDMGCFGGRDFRDYWKGLCMRFRENNRYEEVMQECVFVLWRIWKSRNDMVFNGVFVNPMDMVHVIWKQILEFRVAQCVERGDPDECKMGQRVIFAGQPVRWGRPPFRVLNSIAMGLGVGNLAKVAADSERSGSTAAMAEAAALRPAVQVCIELGCQMWR</sequence>
<protein>
    <recommendedName>
        <fullName evidence="1">Reverse transcriptase zinc-binding domain-containing protein</fullName>
    </recommendedName>
</protein>
<organism evidence="2 3">
    <name type="scientific">Malus baccata</name>
    <name type="common">Siberian crab apple</name>
    <name type="synonym">Pyrus baccata</name>
    <dbReference type="NCBI Taxonomy" id="106549"/>
    <lineage>
        <taxon>Eukaryota</taxon>
        <taxon>Viridiplantae</taxon>
        <taxon>Streptophyta</taxon>
        <taxon>Embryophyta</taxon>
        <taxon>Tracheophyta</taxon>
        <taxon>Spermatophyta</taxon>
        <taxon>Magnoliopsida</taxon>
        <taxon>eudicotyledons</taxon>
        <taxon>Gunneridae</taxon>
        <taxon>Pentapetalae</taxon>
        <taxon>rosids</taxon>
        <taxon>fabids</taxon>
        <taxon>Rosales</taxon>
        <taxon>Rosaceae</taxon>
        <taxon>Amygdaloideae</taxon>
        <taxon>Maleae</taxon>
        <taxon>Malus</taxon>
    </lineage>
</organism>
<dbReference type="STRING" id="106549.A0A540LGL6"/>